<organism evidence="1 5">
    <name type="scientific">Rotaria sordida</name>
    <dbReference type="NCBI Taxonomy" id="392033"/>
    <lineage>
        <taxon>Eukaryota</taxon>
        <taxon>Metazoa</taxon>
        <taxon>Spiralia</taxon>
        <taxon>Gnathifera</taxon>
        <taxon>Rotifera</taxon>
        <taxon>Eurotatoria</taxon>
        <taxon>Bdelloidea</taxon>
        <taxon>Philodinida</taxon>
        <taxon>Philodinidae</taxon>
        <taxon>Rotaria</taxon>
    </lineage>
</organism>
<evidence type="ECO:0000313" key="2">
    <source>
        <dbReference type="EMBL" id="CAF1102174.1"/>
    </source>
</evidence>
<name>A0A814J0S7_9BILA</name>
<dbReference type="EMBL" id="CAJOBE010009978">
    <property type="protein sequence ID" value="CAF4097247.1"/>
    <property type="molecule type" value="Genomic_DNA"/>
</dbReference>
<dbReference type="Proteomes" id="UP000663889">
    <property type="component" value="Unassembled WGS sequence"/>
</dbReference>
<dbReference type="Proteomes" id="UP000663823">
    <property type="component" value="Unassembled WGS sequence"/>
</dbReference>
<dbReference type="Proteomes" id="UP000663874">
    <property type="component" value="Unassembled WGS sequence"/>
</dbReference>
<accession>A0A814J0S7</accession>
<dbReference type="OrthoDB" id="10513991at2759"/>
<dbReference type="EMBL" id="CAJOAX010011331">
    <property type="protein sequence ID" value="CAF4091564.1"/>
    <property type="molecule type" value="Genomic_DNA"/>
</dbReference>
<dbReference type="EMBL" id="CAJNOU010000548">
    <property type="protein sequence ID" value="CAF1029044.1"/>
    <property type="molecule type" value="Genomic_DNA"/>
</dbReference>
<dbReference type="EMBL" id="CAJNOO010001131">
    <property type="protein sequence ID" value="CAF1102174.1"/>
    <property type="molecule type" value="Genomic_DNA"/>
</dbReference>
<proteinExistence type="predicted"/>
<sequence length="78" mass="8748">MDGTIKSDGESRIYQQFDPFGYLLLKCLLVSTDSQDSLRLGILAELLSTFRLCLNDNNTCVIHVSLNALRILLPFSIN</sequence>
<comment type="caution">
    <text evidence="1">The sequence shown here is derived from an EMBL/GenBank/DDBJ whole genome shotgun (WGS) entry which is preliminary data.</text>
</comment>
<evidence type="ECO:0000313" key="4">
    <source>
        <dbReference type="EMBL" id="CAF4097247.1"/>
    </source>
</evidence>
<evidence type="ECO:0000313" key="1">
    <source>
        <dbReference type="EMBL" id="CAF1029044.1"/>
    </source>
</evidence>
<dbReference type="AlphaFoldDB" id="A0A814J0S7"/>
<evidence type="ECO:0000313" key="3">
    <source>
        <dbReference type="EMBL" id="CAF4091564.1"/>
    </source>
</evidence>
<evidence type="ECO:0000313" key="5">
    <source>
        <dbReference type="Proteomes" id="UP000663889"/>
    </source>
</evidence>
<dbReference type="Proteomes" id="UP000663882">
    <property type="component" value="Unassembled WGS sequence"/>
</dbReference>
<protein>
    <submittedName>
        <fullName evidence="1">Uncharacterized protein</fullName>
    </submittedName>
</protein>
<reference evidence="1" key="1">
    <citation type="submission" date="2021-02" db="EMBL/GenBank/DDBJ databases">
        <authorList>
            <person name="Nowell W R."/>
        </authorList>
    </citation>
    <scope>NUCLEOTIDE SEQUENCE</scope>
</reference>
<gene>
    <name evidence="4" type="ORF">FNK824_LOCUS31217</name>
    <name evidence="3" type="ORF">OTI717_LOCUS33698</name>
    <name evidence="2" type="ORF">RFH988_LOCUS19374</name>
    <name evidence="1" type="ORF">SEV965_LOCUS12210</name>
</gene>